<dbReference type="InterPro" id="IPR032675">
    <property type="entry name" value="LRR_dom_sf"/>
</dbReference>
<protein>
    <recommendedName>
        <fullName evidence="5">AAA+ ATPase domain-containing protein</fullName>
    </recommendedName>
</protein>
<evidence type="ECO:0000259" key="5">
    <source>
        <dbReference type="SMART" id="SM00382"/>
    </source>
</evidence>
<dbReference type="InterPro" id="IPR002182">
    <property type="entry name" value="NB-ARC"/>
</dbReference>
<evidence type="ECO:0000256" key="3">
    <source>
        <dbReference type="ARBA" id="ARBA00022821"/>
    </source>
</evidence>
<organism evidence="6">
    <name type="scientific">Eucalyptus grandis</name>
    <name type="common">Flooded gum</name>
    <dbReference type="NCBI Taxonomy" id="71139"/>
    <lineage>
        <taxon>Eukaryota</taxon>
        <taxon>Viridiplantae</taxon>
        <taxon>Streptophyta</taxon>
        <taxon>Embryophyta</taxon>
        <taxon>Tracheophyta</taxon>
        <taxon>Spermatophyta</taxon>
        <taxon>Magnoliopsida</taxon>
        <taxon>eudicotyledons</taxon>
        <taxon>Gunneridae</taxon>
        <taxon>Pentapetalae</taxon>
        <taxon>rosids</taxon>
        <taxon>malvids</taxon>
        <taxon>Myrtales</taxon>
        <taxon>Myrtaceae</taxon>
        <taxon>Myrtoideae</taxon>
        <taxon>Eucalypteae</taxon>
        <taxon>Eucalyptus</taxon>
    </lineage>
</organism>
<reference evidence="6" key="1">
    <citation type="submission" date="2013-07" db="EMBL/GenBank/DDBJ databases">
        <title>The genome of Eucalyptus grandis.</title>
        <authorList>
            <person name="Schmutz J."/>
            <person name="Hayes R."/>
            <person name="Myburg A."/>
            <person name="Tuskan G."/>
            <person name="Grattapaglia D."/>
            <person name="Rokhsar D.S."/>
        </authorList>
    </citation>
    <scope>NUCLEOTIDE SEQUENCE</scope>
    <source>
        <tissue evidence="6">Leaf extractions</tissue>
    </source>
</reference>
<dbReference type="InterPro" id="IPR003593">
    <property type="entry name" value="AAA+_ATPase"/>
</dbReference>
<feature type="domain" description="AAA+ ATPase" evidence="5">
    <location>
        <begin position="53"/>
        <end position="195"/>
    </location>
</feature>
<dbReference type="InterPro" id="IPR042197">
    <property type="entry name" value="Apaf_helical"/>
</dbReference>
<gene>
    <name evidence="6" type="ORF">EUGRSUZ_I00028</name>
</gene>
<dbReference type="PANTHER" id="PTHR11017:SF292">
    <property type="entry name" value="AAA+ ATPASE DOMAIN-CONTAINING PROTEIN"/>
    <property type="match status" value="1"/>
</dbReference>
<dbReference type="SMART" id="SM00382">
    <property type="entry name" value="AAA"/>
    <property type="match status" value="1"/>
</dbReference>
<dbReference type="InterPro" id="IPR044974">
    <property type="entry name" value="Disease_R_plants"/>
</dbReference>
<dbReference type="Pfam" id="PF23282">
    <property type="entry name" value="WHD_ROQ1"/>
    <property type="match status" value="1"/>
</dbReference>
<dbReference type="Gene3D" id="3.80.10.10">
    <property type="entry name" value="Ribonuclease Inhibitor"/>
    <property type="match status" value="2"/>
</dbReference>
<name>A0A059AJN3_EUCGR</name>
<evidence type="ECO:0000256" key="4">
    <source>
        <dbReference type="ARBA" id="ARBA00023027"/>
    </source>
</evidence>
<dbReference type="eggNOG" id="ENOG502R4BG">
    <property type="taxonomic scope" value="Eukaryota"/>
</dbReference>
<dbReference type="PANTHER" id="PTHR11017">
    <property type="entry name" value="LEUCINE-RICH REPEAT-CONTAINING PROTEIN"/>
    <property type="match status" value="1"/>
</dbReference>
<dbReference type="AlphaFoldDB" id="A0A059AJN3"/>
<keyword evidence="2" id="KW-0677">Repeat</keyword>
<dbReference type="Pfam" id="PF23286">
    <property type="entry name" value="LRR_13"/>
    <property type="match status" value="1"/>
</dbReference>
<dbReference type="Pfam" id="PF00931">
    <property type="entry name" value="NB-ARC"/>
    <property type="match status" value="1"/>
</dbReference>
<dbReference type="InterPro" id="IPR036390">
    <property type="entry name" value="WH_DNA-bd_sf"/>
</dbReference>
<dbReference type="Gramene" id="KCW54043">
    <property type="protein sequence ID" value="KCW54043"/>
    <property type="gene ID" value="EUGRSUZ_I00028"/>
</dbReference>
<evidence type="ECO:0000256" key="1">
    <source>
        <dbReference type="ARBA" id="ARBA00022614"/>
    </source>
</evidence>
<dbReference type="SUPFAM" id="SSF52540">
    <property type="entry name" value="P-loop containing nucleoside triphosphate hydrolases"/>
    <property type="match status" value="1"/>
</dbReference>
<dbReference type="SUPFAM" id="SSF52058">
    <property type="entry name" value="L domain-like"/>
    <property type="match status" value="1"/>
</dbReference>
<dbReference type="InterPro" id="IPR058192">
    <property type="entry name" value="WHD_ROQ1-like"/>
</dbReference>
<accession>A0A059AJN3</accession>
<keyword evidence="1" id="KW-0433">Leucine-rich repeat</keyword>
<dbReference type="InParanoid" id="A0A059AJN3"/>
<dbReference type="Gene3D" id="3.40.50.300">
    <property type="entry name" value="P-loop containing nucleotide triphosphate hydrolases"/>
    <property type="match status" value="1"/>
</dbReference>
<keyword evidence="4" id="KW-0520">NAD</keyword>
<dbReference type="Gene3D" id="1.10.8.430">
    <property type="entry name" value="Helical domain of apoptotic protease-activating factors"/>
    <property type="match status" value="1"/>
</dbReference>
<proteinExistence type="predicted"/>
<evidence type="ECO:0000256" key="2">
    <source>
        <dbReference type="ARBA" id="ARBA00022737"/>
    </source>
</evidence>
<sequence length="944" mass="106928">MTKVDESKLIQDIVKRISCQLDRTPMHVAKHPVGIESPVVMLKSMLNLESNDHVVMVGLWGRGGIGKTTLAKALYNSTFRQFEGSCFLANVREMSKGCKDLVTLQEILLKDTLLLKQGLEVSSVDKGIEIIRHRLCRKKVLLILDDVDDRRQLNALAEEGKWFGNGSRIIITTRDRHVLTYQGIHQDRVYEVEALKDSQAFELLSKHASLTHRIRIDLVNRALNYAKGLPLALEVLGSLLCCKTEAVWESTLKKLSRSPTENINNVLKISYEGLDVNEKEIFLDIACFFRGWTRQDTANVLKSCDLETTAGFEILVERSLIRIEFDRLEMHDLIQLMGKDIVNQKWPDDPIRRSRLWLYDDVDEVLSNDKEDCAVKAIVLKLPEWTEMCIHPDAFKKMRRLRVLILYNVQNSFQGPLCLPKELRWFEWPRCARQITGDSSGSMKLVGIDMSEASITVVPELFKDFQQLKYINFSYCESLIRIPDLSCAPHLEALVLSYCKNMVEAHESIAYLEKLQLLTLAGCSQLGVFLNVLKTKRLRHLNLTNCKNLKRFPDIPHKLESLTLLSLEGTAIKELPASIENLVSLEKLSLSVCKNLVSLPSSIYKLCNIKELELQDCTSFIGFPKYDDPADPSMKIGLSSLKFLDLGGSSLTELEFLENHSCCPKLSFLRLSKTKITSISTSCAGRKHLTFQTNVHVPGRTRVNPYASNGRNFVMLALQKSPLKGFFAAYPGAELPEWVLPSERGFVSFRASKDLCRKFLGFVLCVVHSADEQDHGSRSYMDVEVNGRTLKLYQWIPRANCSLSVLYTPFERLMRAVKFVQIHESHVQFSAKVSGGVAKKCGFRMICEPLEEDLKVKLQDLMDPALLYEFGHKSTYSKAMGPLMHGTFKTDIQNDLQDCPATPLSASRQLVSHLTTPSSDECKIATYQRQSDGEKKFVSLKQSP</sequence>
<dbReference type="SUPFAM" id="SSF46785">
    <property type="entry name" value="Winged helix' DNA-binding domain"/>
    <property type="match status" value="1"/>
</dbReference>
<dbReference type="GO" id="GO:0043531">
    <property type="term" value="F:ADP binding"/>
    <property type="evidence" value="ECO:0007669"/>
    <property type="project" value="InterPro"/>
</dbReference>
<keyword evidence="3" id="KW-0611">Plant defense</keyword>
<dbReference type="InterPro" id="IPR058546">
    <property type="entry name" value="RPS4B/Roq1-like_LRR"/>
</dbReference>
<evidence type="ECO:0000313" key="6">
    <source>
        <dbReference type="EMBL" id="KCW54043.1"/>
    </source>
</evidence>
<dbReference type="PRINTS" id="PR00364">
    <property type="entry name" value="DISEASERSIST"/>
</dbReference>
<dbReference type="GO" id="GO:0006952">
    <property type="term" value="P:defense response"/>
    <property type="evidence" value="ECO:0007669"/>
    <property type="project" value="InterPro"/>
</dbReference>
<dbReference type="InterPro" id="IPR027417">
    <property type="entry name" value="P-loop_NTPase"/>
</dbReference>
<dbReference type="EMBL" id="KK198761">
    <property type="protein sequence ID" value="KCW54043.1"/>
    <property type="molecule type" value="Genomic_DNA"/>
</dbReference>